<accession>A0A4P9ZKC9</accession>
<dbReference type="PANTHER" id="PTHR21027:SF1">
    <property type="entry name" value="TRNA-SPLICING ENDONUCLEASE SUBUNIT SEN54"/>
    <property type="match status" value="1"/>
</dbReference>
<dbReference type="Pfam" id="PF12928">
    <property type="entry name" value="tRNA_int_end_N2"/>
    <property type="match status" value="1"/>
</dbReference>
<dbReference type="InterPro" id="IPR024337">
    <property type="entry name" value="tRNA_splic_suSen54"/>
</dbReference>
<keyword evidence="6" id="KW-1185">Reference proteome</keyword>
<dbReference type="OrthoDB" id="408683at2759"/>
<feature type="region of interest" description="Disordered" evidence="3">
    <location>
        <begin position="27"/>
        <end position="53"/>
    </location>
</feature>
<evidence type="ECO:0000313" key="6">
    <source>
        <dbReference type="Proteomes" id="UP000268321"/>
    </source>
</evidence>
<feature type="domain" description="tRNA-splicing endonuclease subunit Sen54 N-terminal" evidence="4">
    <location>
        <begin position="67"/>
        <end position="138"/>
    </location>
</feature>
<comment type="similarity">
    <text evidence="1">Belongs to the SEN54 family.</text>
</comment>
<protein>
    <recommendedName>
        <fullName evidence="4">tRNA-splicing endonuclease subunit Sen54 N-terminal domain-containing protein</fullName>
    </recommendedName>
</protein>
<feature type="compositionally biased region" description="Basic and acidic residues" evidence="3">
    <location>
        <begin position="348"/>
        <end position="360"/>
    </location>
</feature>
<dbReference type="AlphaFoldDB" id="A0A4P9ZKC9"/>
<feature type="region of interest" description="Disordered" evidence="3">
    <location>
        <begin position="327"/>
        <end position="370"/>
    </location>
</feature>
<keyword evidence="2" id="KW-0819">tRNA processing</keyword>
<dbReference type="EMBL" id="ML004428">
    <property type="protein sequence ID" value="RKP33022.1"/>
    <property type="molecule type" value="Genomic_DNA"/>
</dbReference>
<reference evidence="6" key="1">
    <citation type="journal article" date="2018" name="Nat. Microbiol.">
        <title>Leveraging single-cell genomics to expand the fungal tree of life.</title>
        <authorList>
            <person name="Ahrendt S.R."/>
            <person name="Quandt C.A."/>
            <person name="Ciobanu D."/>
            <person name="Clum A."/>
            <person name="Salamov A."/>
            <person name="Andreopoulos B."/>
            <person name="Cheng J.F."/>
            <person name="Woyke T."/>
            <person name="Pelin A."/>
            <person name="Henrissat B."/>
            <person name="Reynolds N.K."/>
            <person name="Benny G.L."/>
            <person name="Smith M.E."/>
            <person name="James T.Y."/>
            <person name="Grigoriev I.V."/>
        </authorList>
    </citation>
    <scope>NUCLEOTIDE SEQUENCE [LARGE SCALE GENOMIC DNA]</scope>
    <source>
        <strain evidence="6">Baker2002</strain>
    </source>
</reference>
<dbReference type="GO" id="GO:0000379">
    <property type="term" value="P:tRNA-type intron splice site recognition and cleavage"/>
    <property type="evidence" value="ECO:0007669"/>
    <property type="project" value="TreeGrafter"/>
</dbReference>
<evidence type="ECO:0000313" key="5">
    <source>
        <dbReference type="EMBL" id="RKP33022.1"/>
    </source>
</evidence>
<sequence length="447" mass="51517">MSENQETLVLEHDPFLDEVPDWSTINQPALKTSDKTLPKREGKFADADGSKTQQERLQESRIQMYLALLHIRGHHVRLLMIAVWCPSQKRALVPHAKGSFFRDIGAAYTYQRKKKLQGMWLSPMEAVYLTERGSIVMYLADSAFERFMKSSETDFDYDLLRRLPLSHLYSLAVGSDPDLVDRYHTYALLKRLGYLIIERTESAVQIPRKSEPKEPLWRRFWMCLVSLATNLARTIYSAVYFGRTHHFNYTLVYQSLRLVQSHTPSQERLDECPADPRYRISFDVWKPSSAFSKKNPPVPDFQVGVVNVARVPFPSLSVIKGLWRQMKTTTTNETPRKTKPKSQSKFVSKKEQRQQKHAERQSNLNPSVRKRNEYLSLKDKMLKSGTTGTKVVLAVVDTGIINLSIFSETEFALTSPCSVEKLNDLEERSSHGIVWEEKVENDRTVAI</sequence>
<proteinExistence type="inferred from homology"/>
<evidence type="ECO:0000256" key="1">
    <source>
        <dbReference type="ARBA" id="ARBA00005736"/>
    </source>
</evidence>
<evidence type="ECO:0000259" key="4">
    <source>
        <dbReference type="Pfam" id="PF12928"/>
    </source>
</evidence>
<evidence type="ECO:0000256" key="3">
    <source>
        <dbReference type="SAM" id="MobiDB-lite"/>
    </source>
</evidence>
<evidence type="ECO:0000256" key="2">
    <source>
        <dbReference type="ARBA" id="ARBA00022694"/>
    </source>
</evidence>
<dbReference type="Proteomes" id="UP000268321">
    <property type="component" value="Unassembled WGS sequence"/>
</dbReference>
<dbReference type="InterPro" id="IPR024336">
    <property type="entry name" value="tRNA_splic_suSen54_N"/>
</dbReference>
<dbReference type="GO" id="GO:0000214">
    <property type="term" value="C:tRNA-intron endonuclease complex"/>
    <property type="evidence" value="ECO:0007669"/>
    <property type="project" value="TreeGrafter"/>
</dbReference>
<dbReference type="PANTHER" id="PTHR21027">
    <property type="entry name" value="TRNA-SPLICING ENDONUCLEASE SUBUNIT SEN54"/>
    <property type="match status" value="1"/>
</dbReference>
<organism evidence="5 6">
    <name type="scientific">Metschnikowia bicuspidata</name>
    <dbReference type="NCBI Taxonomy" id="27322"/>
    <lineage>
        <taxon>Eukaryota</taxon>
        <taxon>Fungi</taxon>
        <taxon>Dikarya</taxon>
        <taxon>Ascomycota</taxon>
        <taxon>Saccharomycotina</taxon>
        <taxon>Pichiomycetes</taxon>
        <taxon>Metschnikowiaceae</taxon>
        <taxon>Metschnikowia</taxon>
    </lineage>
</organism>
<name>A0A4P9ZKC9_9ASCO</name>
<gene>
    <name evidence="5" type="ORF">METBISCDRAFT_29283</name>
</gene>
<feature type="compositionally biased region" description="Basic and acidic residues" evidence="3">
    <location>
        <begin position="32"/>
        <end position="53"/>
    </location>
</feature>